<dbReference type="Proteomes" id="UP000487117">
    <property type="component" value="Unassembled WGS sequence"/>
</dbReference>
<evidence type="ECO:0000313" key="1">
    <source>
        <dbReference type="EMBL" id="KAF1016761.1"/>
    </source>
</evidence>
<dbReference type="AlphaFoldDB" id="A0A7V8FIP1"/>
<protein>
    <submittedName>
        <fullName evidence="1">Uncharacterized protein</fullName>
    </submittedName>
</protein>
<organism evidence="1 2">
    <name type="scientific">Stenotrophomonas maltophilia</name>
    <name type="common">Pseudomonas maltophilia</name>
    <name type="synonym">Xanthomonas maltophilia</name>
    <dbReference type="NCBI Taxonomy" id="40324"/>
    <lineage>
        <taxon>Bacteria</taxon>
        <taxon>Pseudomonadati</taxon>
        <taxon>Pseudomonadota</taxon>
        <taxon>Gammaproteobacteria</taxon>
        <taxon>Lysobacterales</taxon>
        <taxon>Lysobacteraceae</taxon>
        <taxon>Stenotrophomonas</taxon>
        <taxon>Stenotrophomonas maltophilia group</taxon>
    </lineage>
</organism>
<name>A0A7V8FIP1_STEMA</name>
<dbReference type="EMBL" id="WNDS01000001">
    <property type="protein sequence ID" value="KAF1016761.1"/>
    <property type="molecule type" value="Genomic_DNA"/>
</dbReference>
<proteinExistence type="predicted"/>
<reference evidence="2" key="1">
    <citation type="journal article" date="2020" name="MBio">
        <title>Horizontal gene transfer to a defensive symbiont with a reduced genome amongst a multipartite beetle microbiome.</title>
        <authorList>
            <person name="Waterworth S.C."/>
            <person name="Florez L.V."/>
            <person name="Rees E.R."/>
            <person name="Hertweck C."/>
            <person name="Kaltenpoth M."/>
            <person name="Kwan J.C."/>
        </authorList>
    </citation>
    <scope>NUCLEOTIDE SEQUENCE [LARGE SCALE GENOMIC DNA]</scope>
</reference>
<evidence type="ECO:0000313" key="2">
    <source>
        <dbReference type="Proteomes" id="UP000487117"/>
    </source>
</evidence>
<comment type="caution">
    <text evidence="1">The sequence shown here is derived from an EMBL/GenBank/DDBJ whole genome shotgun (WGS) entry which is preliminary data.</text>
</comment>
<sequence>MSQFAGWLAQRYKNSRSISDYENIADVNLFDSSAYTPIDQGVIAIGDDFIE</sequence>
<accession>A0A7V8FIP1</accession>
<gene>
    <name evidence="1" type="ORF">GAK31_00019</name>
</gene>